<keyword evidence="9" id="KW-0067">ATP-binding</keyword>
<dbReference type="SUPFAM" id="SSF55874">
    <property type="entry name" value="ATPase domain of HSP90 chaperone/DNA topoisomerase II/histidine kinase"/>
    <property type="match status" value="1"/>
</dbReference>
<dbReference type="GO" id="GO:0004673">
    <property type="term" value="F:protein histidine kinase activity"/>
    <property type="evidence" value="ECO:0007669"/>
    <property type="project" value="UniProtKB-EC"/>
</dbReference>
<dbReference type="OrthoDB" id="9815750at2"/>
<evidence type="ECO:0000256" key="1">
    <source>
        <dbReference type="ARBA" id="ARBA00000085"/>
    </source>
</evidence>
<evidence type="ECO:0000259" key="13">
    <source>
        <dbReference type="PROSITE" id="PS50109"/>
    </source>
</evidence>
<accession>A0A5R8QBM1</accession>
<keyword evidence="12" id="KW-0812">Transmembrane</keyword>
<gene>
    <name evidence="14" type="ORF">FEZ08_08480</name>
</gene>
<keyword evidence="11 12" id="KW-0472">Membrane</keyword>
<keyword evidence="6" id="KW-0808">Transferase</keyword>
<dbReference type="InterPro" id="IPR036890">
    <property type="entry name" value="HATPase_C_sf"/>
</dbReference>
<name>A0A5R8QBM1_9FIRM</name>
<dbReference type="InterPro" id="IPR005467">
    <property type="entry name" value="His_kinase_dom"/>
</dbReference>
<keyword evidence="7" id="KW-0547">Nucleotide-binding</keyword>
<dbReference type="EMBL" id="VBWP01000007">
    <property type="protein sequence ID" value="TLG72728.1"/>
    <property type="molecule type" value="Genomic_DNA"/>
</dbReference>
<comment type="subcellular location">
    <subcellularLocation>
        <location evidence="2">Cell membrane</location>
        <topology evidence="2">Multi-pass membrane protein</topology>
    </subcellularLocation>
</comment>
<reference evidence="14 15" key="1">
    <citation type="submission" date="2019-05" db="EMBL/GenBank/DDBJ databases">
        <title>Culicoidintestinum kansasii gen. nov., sp. nov. from the gastrointestinal tract of the biting midge, Culicoides sonorensis.</title>
        <authorList>
            <person name="Neupane S."/>
            <person name="Ghosh A."/>
            <person name="Gunther S."/>
            <person name="Martin K."/>
            <person name="Zurek L."/>
        </authorList>
    </citation>
    <scope>NUCLEOTIDE SEQUENCE [LARGE SCALE GENOMIC DNA]</scope>
    <source>
        <strain evidence="14 15">CS-1</strain>
    </source>
</reference>
<dbReference type="InParanoid" id="A0A5R8QBM1"/>
<proteinExistence type="predicted"/>
<organism evidence="14 15">
    <name type="scientific">Culicoidibacter larvae</name>
    <dbReference type="NCBI Taxonomy" id="2579976"/>
    <lineage>
        <taxon>Bacteria</taxon>
        <taxon>Bacillati</taxon>
        <taxon>Bacillota</taxon>
        <taxon>Culicoidibacteria</taxon>
        <taxon>Culicoidibacterales</taxon>
        <taxon>Culicoidibacteraceae</taxon>
        <taxon>Culicoidibacter</taxon>
    </lineage>
</organism>
<evidence type="ECO:0000313" key="14">
    <source>
        <dbReference type="EMBL" id="TLG72728.1"/>
    </source>
</evidence>
<dbReference type="EC" id="2.7.13.3" evidence="3"/>
<evidence type="ECO:0000256" key="6">
    <source>
        <dbReference type="ARBA" id="ARBA00022679"/>
    </source>
</evidence>
<comment type="catalytic activity">
    <reaction evidence="1">
        <text>ATP + protein L-histidine = ADP + protein N-phospho-L-histidine.</text>
        <dbReference type="EC" id="2.7.13.3"/>
    </reaction>
</comment>
<evidence type="ECO:0000256" key="3">
    <source>
        <dbReference type="ARBA" id="ARBA00012438"/>
    </source>
</evidence>
<evidence type="ECO:0000256" key="10">
    <source>
        <dbReference type="ARBA" id="ARBA00023012"/>
    </source>
</evidence>
<evidence type="ECO:0000256" key="9">
    <source>
        <dbReference type="ARBA" id="ARBA00022840"/>
    </source>
</evidence>
<dbReference type="GO" id="GO:0000160">
    <property type="term" value="P:phosphorelay signal transduction system"/>
    <property type="evidence" value="ECO:0007669"/>
    <property type="project" value="UniProtKB-KW"/>
</dbReference>
<keyword evidence="12" id="KW-1133">Transmembrane helix</keyword>
<dbReference type="PANTHER" id="PTHR45528:SF1">
    <property type="entry name" value="SENSOR HISTIDINE KINASE CPXA"/>
    <property type="match status" value="1"/>
</dbReference>
<dbReference type="GO" id="GO:0005886">
    <property type="term" value="C:plasma membrane"/>
    <property type="evidence" value="ECO:0007669"/>
    <property type="project" value="UniProtKB-SubCell"/>
</dbReference>
<evidence type="ECO:0000256" key="11">
    <source>
        <dbReference type="ARBA" id="ARBA00023136"/>
    </source>
</evidence>
<comment type="caution">
    <text evidence="14">The sequence shown here is derived from an EMBL/GenBank/DDBJ whole genome shotgun (WGS) entry which is preliminary data.</text>
</comment>
<evidence type="ECO:0000256" key="12">
    <source>
        <dbReference type="SAM" id="Phobius"/>
    </source>
</evidence>
<dbReference type="Gene3D" id="3.30.565.10">
    <property type="entry name" value="Histidine kinase-like ATPase, C-terminal domain"/>
    <property type="match status" value="1"/>
</dbReference>
<keyword evidence="5" id="KW-0597">Phosphoprotein</keyword>
<evidence type="ECO:0000256" key="8">
    <source>
        <dbReference type="ARBA" id="ARBA00022777"/>
    </source>
</evidence>
<dbReference type="RefSeq" id="WP_138191351.1">
    <property type="nucleotide sequence ID" value="NZ_VBWP01000007.1"/>
</dbReference>
<evidence type="ECO:0000256" key="5">
    <source>
        <dbReference type="ARBA" id="ARBA00022553"/>
    </source>
</evidence>
<dbReference type="AlphaFoldDB" id="A0A5R8QBM1"/>
<sequence>MNKKLLIFVPVFLAYAVLVVVFILMILQIGSEYQRLESGVITDVQSEVSLVLNEKSSSEVLATKLSTVVNNNSMELIVLDGEQVVFTTFPGVDITNIRDLFNGDEVLYKSQGIVNTVNGDLNVMMVIYHVSMLDYLNSMFIWLTIFVTVLFLLLIVIVTLVNRMLFKPLRNIRKAINEMKDFDVALIEDNTAIGTEFNQFVHRLDETLQNVSKQYTDLELLLLFERQRLDFLLKIARGSLHELKTPLYQTLLQNQAMLRSGFADEELSQLALKYNITQNDKLLKRINVLLRSIAENVNNLESGAEFFDAVDLFYEVEKDFEVLLEQRRVYLDFSSTEKTLICMNRFALQLVIHNLISNAVKYAASESDIEFAINVENGYVQLICINRANARDIERLRSNRFTIELSDETYSSGNGVYLVQELSKSLGGKAVIDIQDDVVEVVVTIPEGVVER</sequence>
<keyword evidence="15" id="KW-1185">Reference proteome</keyword>
<keyword evidence="10" id="KW-0902">Two-component regulatory system</keyword>
<dbReference type="InterPro" id="IPR003594">
    <property type="entry name" value="HATPase_dom"/>
</dbReference>
<feature type="domain" description="Histidine kinase" evidence="13">
    <location>
        <begin position="238"/>
        <end position="449"/>
    </location>
</feature>
<dbReference type="Proteomes" id="UP000306912">
    <property type="component" value="Unassembled WGS sequence"/>
</dbReference>
<keyword evidence="8" id="KW-0418">Kinase</keyword>
<dbReference type="GO" id="GO:0005524">
    <property type="term" value="F:ATP binding"/>
    <property type="evidence" value="ECO:0007669"/>
    <property type="project" value="UniProtKB-KW"/>
</dbReference>
<evidence type="ECO:0000313" key="15">
    <source>
        <dbReference type="Proteomes" id="UP000306912"/>
    </source>
</evidence>
<feature type="transmembrane region" description="Helical" evidence="12">
    <location>
        <begin position="139"/>
        <end position="161"/>
    </location>
</feature>
<protein>
    <recommendedName>
        <fullName evidence="3">histidine kinase</fullName>
        <ecNumber evidence="3">2.7.13.3</ecNumber>
    </recommendedName>
</protein>
<dbReference type="Pfam" id="PF02518">
    <property type="entry name" value="HATPase_c"/>
    <property type="match status" value="1"/>
</dbReference>
<evidence type="ECO:0000256" key="7">
    <source>
        <dbReference type="ARBA" id="ARBA00022741"/>
    </source>
</evidence>
<evidence type="ECO:0000256" key="2">
    <source>
        <dbReference type="ARBA" id="ARBA00004651"/>
    </source>
</evidence>
<dbReference type="PANTHER" id="PTHR45528">
    <property type="entry name" value="SENSOR HISTIDINE KINASE CPXA"/>
    <property type="match status" value="1"/>
</dbReference>
<dbReference type="Gene3D" id="6.10.340.10">
    <property type="match status" value="1"/>
</dbReference>
<dbReference type="InterPro" id="IPR050398">
    <property type="entry name" value="HssS/ArlS-like"/>
</dbReference>
<dbReference type="PROSITE" id="PS50109">
    <property type="entry name" value="HIS_KIN"/>
    <property type="match status" value="1"/>
</dbReference>
<feature type="transmembrane region" description="Helical" evidence="12">
    <location>
        <begin position="7"/>
        <end position="29"/>
    </location>
</feature>
<keyword evidence="4" id="KW-1003">Cell membrane</keyword>
<evidence type="ECO:0000256" key="4">
    <source>
        <dbReference type="ARBA" id="ARBA00022475"/>
    </source>
</evidence>